<comment type="caution">
    <text evidence="1">The sequence shown here is derived from an EMBL/GenBank/DDBJ whole genome shotgun (WGS) entry which is preliminary data.</text>
</comment>
<gene>
    <name evidence="1" type="ORF">Amon02_000642700</name>
</gene>
<proteinExistence type="predicted"/>
<sequence>MKLRDDKVKLLKVLVNAEARADKIVEMIDRDIELIHKEHVDVKNCPKYSVVLGYNEDEDEDEDYKRRRC</sequence>
<reference evidence="1" key="1">
    <citation type="submission" date="2023-04" db="EMBL/GenBank/DDBJ databases">
        <title>Ambrosiozyma monospora NBRC 10751.</title>
        <authorList>
            <person name="Ichikawa N."/>
            <person name="Sato H."/>
            <person name="Tonouchi N."/>
        </authorList>
    </citation>
    <scope>NUCLEOTIDE SEQUENCE</scope>
    <source>
        <strain evidence="1">NBRC 10751</strain>
    </source>
</reference>
<evidence type="ECO:0000313" key="2">
    <source>
        <dbReference type="Proteomes" id="UP001165064"/>
    </source>
</evidence>
<accession>A0ACB5T9F5</accession>
<name>A0ACB5T9F5_AMBMO</name>
<keyword evidence="2" id="KW-1185">Reference proteome</keyword>
<dbReference type="Proteomes" id="UP001165064">
    <property type="component" value="Unassembled WGS sequence"/>
</dbReference>
<protein>
    <submittedName>
        <fullName evidence="1">Unnamed protein product</fullName>
    </submittedName>
</protein>
<evidence type="ECO:0000313" key="1">
    <source>
        <dbReference type="EMBL" id="GME83824.1"/>
    </source>
</evidence>
<dbReference type="EMBL" id="BSXS01005012">
    <property type="protein sequence ID" value="GME83824.1"/>
    <property type="molecule type" value="Genomic_DNA"/>
</dbReference>
<organism evidence="1 2">
    <name type="scientific">Ambrosiozyma monospora</name>
    <name type="common">Yeast</name>
    <name type="synonym">Endomycopsis monosporus</name>
    <dbReference type="NCBI Taxonomy" id="43982"/>
    <lineage>
        <taxon>Eukaryota</taxon>
        <taxon>Fungi</taxon>
        <taxon>Dikarya</taxon>
        <taxon>Ascomycota</taxon>
        <taxon>Saccharomycotina</taxon>
        <taxon>Pichiomycetes</taxon>
        <taxon>Pichiales</taxon>
        <taxon>Pichiaceae</taxon>
        <taxon>Ambrosiozyma</taxon>
    </lineage>
</organism>